<keyword evidence="8" id="KW-1185">Reference proteome</keyword>
<dbReference type="PANTHER" id="PTHR47359:SF3">
    <property type="entry name" value="NLP_P60 DOMAIN-CONTAINING PROTEIN-RELATED"/>
    <property type="match status" value="1"/>
</dbReference>
<evidence type="ECO:0000313" key="8">
    <source>
        <dbReference type="Proteomes" id="UP000265719"/>
    </source>
</evidence>
<dbReference type="Pfam" id="PF00877">
    <property type="entry name" value="NLPC_P60"/>
    <property type="match status" value="1"/>
</dbReference>
<feature type="domain" description="NlpC/P60" evidence="6">
    <location>
        <begin position="375"/>
        <end position="498"/>
    </location>
</feature>
<sequence length="498" mass="53456">MYRFVDAAVVRAAACRPGSVPLWPDLTDDTEEHLASWVDWLRQVWASDRFAAGVEVASPDLARRVHEVCEGRRVRRREVRRAVLSLARYLLRTESRATPFGLFSGVAPARFGSAPAVRFGEEHRAVARVDSAWLDGVVTRLEAIPELSRRLLVVRNNLAFVRDGRLVVGCHQQSGAVRGAEPVEVSVRYTEAVHTVFQAVQTPVRLGDLADKLASDFPERPDSVINGMLAGLVAQRLLVTSVRPPMIGPRLDGSGAGGNLTPHYDTDNGRWDGDTEYDRAVGPNQHLPSGWPAYGADGNGDGSADPHNVYDSALASARELCLSAGGAGVDFTDRGQLADALFRYNRSHAYVADVLAAVDRFDTRTPLNPGAGGGSEAGQAAAAWALRQVGKPYVWGGTGPHGFDCSGLTQAAWAAAGVSIPRVTTDQVRIGIPVGLDELQPGDLLFYDTGSGPSPSHVTMYVGDGQMVNAPSTGQTIRVEPVQSDYYSPRFTAARRPA</sequence>
<dbReference type="GO" id="GO:0008234">
    <property type="term" value="F:cysteine-type peptidase activity"/>
    <property type="evidence" value="ECO:0007669"/>
    <property type="project" value="UniProtKB-KW"/>
</dbReference>
<protein>
    <submittedName>
        <fullName evidence="7">Lantibiotic dehydratase</fullName>
    </submittedName>
</protein>
<evidence type="ECO:0000256" key="5">
    <source>
        <dbReference type="SAM" id="MobiDB-lite"/>
    </source>
</evidence>
<dbReference type="PANTHER" id="PTHR47359">
    <property type="entry name" value="PEPTIDOGLYCAN DL-ENDOPEPTIDASE CWLO"/>
    <property type="match status" value="1"/>
</dbReference>
<dbReference type="Proteomes" id="UP000265719">
    <property type="component" value="Chromosome"/>
</dbReference>
<evidence type="ECO:0000256" key="3">
    <source>
        <dbReference type="ARBA" id="ARBA00022801"/>
    </source>
</evidence>
<dbReference type="InterPro" id="IPR006827">
    <property type="entry name" value="Lant_deHydtase_N"/>
</dbReference>
<accession>A0AA97M5H0</accession>
<feature type="region of interest" description="Disordered" evidence="5">
    <location>
        <begin position="249"/>
        <end position="268"/>
    </location>
</feature>
<dbReference type="RefSeq" id="WP_199860169.1">
    <property type="nucleotide sequence ID" value="NZ_CP063196.1"/>
</dbReference>
<dbReference type="SUPFAM" id="SSF54001">
    <property type="entry name" value="Cysteine proteinases"/>
    <property type="match status" value="1"/>
</dbReference>
<evidence type="ECO:0000259" key="6">
    <source>
        <dbReference type="PROSITE" id="PS51935"/>
    </source>
</evidence>
<comment type="similarity">
    <text evidence="1">Belongs to the peptidase C40 family.</text>
</comment>
<dbReference type="InterPro" id="IPR023346">
    <property type="entry name" value="Lysozyme-like_dom_sf"/>
</dbReference>
<evidence type="ECO:0000256" key="1">
    <source>
        <dbReference type="ARBA" id="ARBA00007074"/>
    </source>
</evidence>
<name>A0AA97M5H0_9ACTN</name>
<keyword evidence="3" id="KW-0378">Hydrolase</keyword>
<evidence type="ECO:0000256" key="2">
    <source>
        <dbReference type="ARBA" id="ARBA00022670"/>
    </source>
</evidence>
<dbReference type="PROSITE" id="PS51935">
    <property type="entry name" value="NLPC_P60"/>
    <property type="match status" value="1"/>
</dbReference>
<evidence type="ECO:0000256" key="4">
    <source>
        <dbReference type="ARBA" id="ARBA00022807"/>
    </source>
</evidence>
<keyword evidence="4" id="KW-0788">Thiol protease</keyword>
<dbReference type="InterPro" id="IPR038765">
    <property type="entry name" value="Papain-like_cys_pep_sf"/>
</dbReference>
<dbReference type="Pfam" id="PF04738">
    <property type="entry name" value="Lant_dehydr_N"/>
    <property type="match status" value="1"/>
</dbReference>
<dbReference type="GO" id="GO:0006508">
    <property type="term" value="P:proteolysis"/>
    <property type="evidence" value="ECO:0007669"/>
    <property type="project" value="UniProtKB-KW"/>
</dbReference>
<dbReference type="SUPFAM" id="SSF53955">
    <property type="entry name" value="Lysozyme-like"/>
    <property type="match status" value="1"/>
</dbReference>
<dbReference type="EMBL" id="CP063196">
    <property type="protein sequence ID" value="UOE21464.1"/>
    <property type="molecule type" value="Genomic_DNA"/>
</dbReference>
<gene>
    <name evidence="7" type="ORF">NI17_010340</name>
</gene>
<dbReference type="Gene3D" id="3.90.1720.10">
    <property type="entry name" value="endopeptidase domain like (from Nostoc punctiforme)"/>
    <property type="match status" value="1"/>
</dbReference>
<dbReference type="KEGG" id="thao:NI17_010340"/>
<dbReference type="AlphaFoldDB" id="A0AA97M5H0"/>
<reference evidence="7" key="1">
    <citation type="submission" date="2020-10" db="EMBL/GenBank/DDBJ databases">
        <title>De novo genome project of the cellulose decomposer Thermobifida halotolerans type strain.</title>
        <authorList>
            <person name="Nagy I."/>
            <person name="Horvath B."/>
            <person name="Kukolya J."/>
            <person name="Nagy I."/>
            <person name="Orsini M."/>
        </authorList>
    </citation>
    <scope>NUCLEOTIDE SEQUENCE</scope>
    <source>
        <strain evidence="7">DSM 44931</strain>
    </source>
</reference>
<evidence type="ECO:0000313" key="7">
    <source>
        <dbReference type="EMBL" id="UOE21464.1"/>
    </source>
</evidence>
<dbReference type="InterPro" id="IPR000064">
    <property type="entry name" value="NLP_P60_dom"/>
</dbReference>
<dbReference type="InterPro" id="IPR051794">
    <property type="entry name" value="PG_Endopeptidase_C40"/>
</dbReference>
<keyword evidence="2" id="KW-0645">Protease</keyword>
<organism evidence="7 8">
    <name type="scientific">Thermobifida halotolerans</name>
    <dbReference type="NCBI Taxonomy" id="483545"/>
    <lineage>
        <taxon>Bacteria</taxon>
        <taxon>Bacillati</taxon>
        <taxon>Actinomycetota</taxon>
        <taxon>Actinomycetes</taxon>
        <taxon>Streptosporangiales</taxon>
        <taxon>Nocardiopsidaceae</taxon>
        <taxon>Thermobifida</taxon>
    </lineage>
</organism>
<proteinExistence type="inferred from homology"/>